<dbReference type="VEuPathDB" id="VectorBase:ADIR014413"/>
<keyword evidence="1" id="KW-0472">Membrane</keyword>
<name>A0A182NX16_9DIPT</name>
<evidence type="ECO:0000313" key="2">
    <source>
        <dbReference type="EnsemblMetazoa" id="ADIR014413-PA"/>
    </source>
</evidence>
<reference evidence="3" key="1">
    <citation type="submission" date="2013-03" db="EMBL/GenBank/DDBJ databases">
        <title>The Genome Sequence of Anopheles dirus WRAIR2.</title>
        <authorList>
            <consortium name="The Broad Institute Genomics Platform"/>
            <person name="Neafsey D.E."/>
            <person name="Walton C."/>
            <person name="Walker B."/>
            <person name="Young S.K."/>
            <person name="Zeng Q."/>
            <person name="Gargeya S."/>
            <person name="Fitzgerald M."/>
            <person name="Haas B."/>
            <person name="Abouelleil A."/>
            <person name="Allen A.W."/>
            <person name="Alvarado L."/>
            <person name="Arachchi H.M."/>
            <person name="Berlin A.M."/>
            <person name="Chapman S.B."/>
            <person name="Gainer-Dewar J."/>
            <person name="Goldberg J."/>
            <person name="Griggs A."/>
            <person name="Gujja S."/>
            <person name="Hansen M."/>
            <person name="Howarth C."/>
            <person name="Imamovic A."/>
            <person name="Ireland A."/>
            <person name="Larimer J."/>
            <person name="McCowan C."/>
            <person name="Murphy C."/>
            <person name="Pearson M."/>
            <person name="Poon T.W."/>
            <person name="Priest M."/>
            <person name="Roberts A."/>
            <person name="Saif S."/>
            <person name="Shea T."/>
            <person name="Sisk P."/>
            <person name="Sykes S."/>
            <person name="Wortman J."/>
            <person name="Nusbaum C."/>
            <person name="Birren B."/>
        </authorList>
    </citation>
    <scope>NUCLEOTIDE SEQUENCE [LARGE SCALE GENOMIC DNA]</scope>
    <source>
        <strain evidence="3">WRAIR2</strain>
    </source>
</reference>
<dbReference type="EnsemblMetazoa" id="ADIR014413-RA">
    <property type="protein sequence ID" value="ADIR014413-PA"/>
    <property type="gene ID" value="ADIR014413"/>
</dbReference>
<evidence type="ECO:0000256" key="1">
    <source>
        <dbReference type="SAM" id="Phobius"/>
    </source>
</evidence>
<protein>
    <submittedName>
        <fullName evidence="2">Uncharacterized protein</fullName>
    </submittedName>
</protein>
<reference evidence="2" key="2">
    <citation type="submission" date="2020-05" db="UniProtKB">
        <authorList>
            <consortium name="EnsemblMetazoa"/>
        </authorList>
    </citation>
    <scope>IDENTIFICATION</scope>
    <source>
        <strain evidence="2">WRAIR2</strain>
    </source>
</reference>
<dbReference type="AlphaFoldDB" id="A0A182NX16"/>
<dbReference type="Proteomes" id="UP000075884">
    <property type="component" value="Unassembled WGS sequence"/>
</dbReference>
<keyword evidence="1" id="KW-0812">Transmembrane</keyword>
<sequence>MFSFFPCDDRRFIHVDFLHTKCCIDLLTVFGCSVLFLFFRIGRFSSVRWDVKSNCT</sequence>
<accession>A0A182NX16</accession>
<keyword evidence="3" id="KW-1185">Reference proteome</keyword>
<feature type="transmembrane region" description="Helical" evidence="1">
    <location>
        <begin position="18"/>
        <end position="39"/>
    </location>
</feature>
<keyword evidence="1" id="KW-1133">Transmembrane helix</keyword>
<organism evidence="2 3">
    <name type="scientific">Anopheles dirus</name>
    <dbReference type="NCBI Taxonomy" id="7168"/>
    <lineage>
        <taxon>Eukaryota</taxon>
        <taxon>Metazoa</taxon>
        <taxon>Ecdysozoa</taxon>
        <taxon>Arthropoda</taxon>
        <taxon>Hexapoda</taxon>
        <taxon>Insecta</taxon>
        <taxon>Pterygota</taxon>
        <taxon>Neoptera</taxon>
        <taxon>Endopterygota</taxon>
        <taxon>Diptera</taxon>
        <taxon>Nematocera</taxon>
        <taxon>Culicoidea</taxon>
        <taxon>Culicidae</taxon>
        <taxon>Anophelinae</taxon>
        <taxon>Anopheles</taxon>
    </lineage>
</organism>
<evidence type="ECO:0000313" key="3">
    <source>
        <dbReference type="Proteomes" id="UP000075884"/>
    </source>
</evidence>
<proteinExistence type="predicted"/>